<comment type="caution">
    <text evidence="1">The sequence shown here is derived from an EMBL/GenBank/DDBJ whole genome shotgun (WGS) entry which is preliminary data.</text>
</comment>
<evidence type="ECO:0000313" key="1">
    <source>
        <dbReference type="EMBL" id="KAJ0203392.1"/>
    </source>
</evidence>
<organism evidence="1 2">
    <name type="scientific">Lactuca sativa</name>
    <name type="common">Garden lettuce</name>
    <dbReference type="NCBI Taxonomy" id="4236"/>
    <lineage>
        <taxon>Eukaryota</taxon>
        <taxon>Viridiplantae</taxon>
        <taxon>Streptophyta</taxon>
        <taxon>Embryophyta</taxon>
        <taxon>Tracheophyta</taxon>
        <taxon>Spermatophyta</taxon>
        <taxon>Magnoliopsida</taxon>
        <taxon>eudicotyledons</taxon>
        <taxon>Gunneridae</taxon>
        <taxon>Pentapetalae</taxon>
        <taxon>asterids</taxon>
        <taxon>campanulids</taxon>
        <taxon>Asterales</taxon>
        <taxon>Asteraceae</taxon>
        <taxon>Cichorioideae</taxon>
        <taxon>Cichorieae</taxon>
        <taxon>Lactucinae</taxon>
        <taxon>Lactuca</taxon>
    </lineage>
</organism>
<proteinExistence type="predicted"/>
<name>A0A9R1VAF7_LACSA</name>
<dbReference type="Proteomes" id="UP000235145">
    <property type="component" value="Unassembled WGS sequence"/>
</dbReference>
<reference evidence="1 2" key="1">
    <citation type="journal article" date="2017" name="Nat. Commun.">
        <title>Genome assembly with in vitro proximity ligation data and whole-genome triplication in lettuce.</title>
        <authorList>
            <person name="Reyes-Chin-Wo S."/>
            <person name="Wang Z."/>
            <person name="Yang X."/>
            <person name="Kozik A."/>
            <person name="Arikit S."/>
            <person name="Song C."/>
            <person name="Xia L."/>
            <person name="Froenicke L."/>
            <person name="Lavelle D.O."/>
            <person name="Truco M.J."/>
            <person name="Xia R."/>
            <person name="Zhu S."/>
            <person name="Xu C."/>
            <person name="Xu H."/>
            <person name="Xu X."/>
            <person name="Cox K."/>
            <person name="Korf I."/>
            <person name="Meyers B.C."/>
            <person name="Michelmore R.W."/>
        </authorList>
    </citation>
    <scope>NUCLEOTIDE SEQUENCE [LARGE SCALE GENOMIC DNA]</scope>
    <source>
        <strain evidence="2">cv. Salinas</strain>
        <tissue evidence="1">Seedlings</tissue>
    </source>
</reference>
<gene>
    <name evidence="1" type="ORF">LSAT_V11C500250620</name>
</gene>
<keyword evidence="2" id="KW-1185">Reference proteome</keyword>
<dbReference type="PANTHER" id="PTHR11439">
    <property type="entry name" value="GAG-POL-RELATED RETROTRANSPOSON"/>
    <property type="match status" value="1"/>
</dbReference>
<dbReference type="EMBL" id="NBSK02000005">
    <property type="protein sequence ID" value="KAJ0203392.1"/>
    <property type="molecule type" value="Genomic_DNA"/>
</dbReference>
<dbReference type="AlphaFoldDB" id="A0A9R1VAF7"/>
<dbReference type="PANTHER" id="PTHR11439:SF512">
    <property type="entry name" value="RNA-DIRECTED DNA POLYMERASE"/>
    <property type="match status" value="1"/>
</dbReference>
<evidence type="ECO:0000313" key="2">
    <source>
        <dbReference type="Proteomes" id="UP000235145"/>
    </source>
</evidence>
<sequence>MHDGVCLSQRKYYMQLLHELTPLETNLVVDRVLDKTFDSFLENITDFQKLIEKLIYLTITRPDISYYVQFIHKPTKYNINIAIRFLRYLKNNPGKKWISCVCECVFFGNSFISWTSKKQDIIFRSSTENEYRVLGVLSCEVIWVLKVLLDLGFDQLVPVDFFVIISLPLS</sequence>
<evidence type="ECO:0008006" key="3">
    <source>
        <dbReference type="Google" id="ProtNLM"/>
    </source>
</evidence>
<protein>
    <recommendedName>
        <fullName evidence="3">Reverse transcriptase Ty1/copia-type domain-containing protein</fullName>
    </recommendedName>
</protein>
<accession>A0A9R1VAF7</accession>